<reference evidence="3 4" key="1">
    <citation type="submission" date="2007-08" db="EMBL/GenBank/DDBJ databases">
        <title>Complete sequence of Roseiflexus castenholzii DSM 13941.</title>
        <authorList>
            <consortium name="US DOE Joint Genome Institute"/>
            <person name="Copeland A."/>
            <person name="Lucas S."/>
            <person name="Lapidus A."/>
            <person name="Barry K."/>
            <person name="Glavina del Rio T."/>
            <person name="Dalin E."/>
            <person name="Tice H."/>
            <person name="Pitluck S."/>
            <person name="Thompson L.S."/>
            <person name="Brettin T."/>
            <person name="Bruce D."/>
            <person name="Detter J.C."/>
            <person name="Han C."/>
            <person name="Tapia R."/>
            <person name="Schmutz J."/>
            <person name="Larimer F."/>
            <person name="Land M."/>
            <person name="Hauser L."/>
            <person name="Kyrpides N."/>
            <person name="Mikhailova N."/>
            <person name="Bryant D.A."/>
            <person name="Hanada S."/>
            <person name="Tsukatani Y."/>
            <person name="Richardson P."/>
        </authorList>
    </citation>
    <scope>NUCLEOTIDE SEQUENCE [LARGE SCALE GENOMIC DNA]</scope>
    <source>
        <strain evidence="4">DSM 13941 / HLO8</strain>
    </source>
</reference>
<dbReference type="PANTHER" id="PTHR10338:SF108">
    <property type="entry name" value="INTER-ALPHA-TRYPSIN INHIBITOR HEAVY CHAIN H4-LIKE PROTEIN"/>
    <property type="match status" value="1"/>
</dbReference>
<dbReference type="InterPro" id="IPR002035">
    <property type="entry name" value="VWF_A"/>
</dbReference>
<accession>A7NM91</accession>
<dbReference type="InterPro" id="IPR036465">
    <property type="entry name" value="vWFA_dom_sf"/>
</dbReference>
<evidence type="ECO:0000313" key="4">
    <source>
        <dbReference type="Proteomes" id="UP000000263"/>
    </source>
</evidence>
<dbReference type="InterPro" id="IPR006059">
    <property type="entry name" value="SBP"/>
</dbReference>
<evidence type="ECO:0000259" key="2">
    <source>
        <dbReference type="PROSITE" id="PS50234"/>
    </source>
</evidence>
<proteinExistence type="predicted"/>
<dbReference type="EMBL" id="CP000804">
    <property type="protein sequence ID" value="ABU58653.1"/>
    <property type="molecule type" value="Genomic_DNA"/>
</dbReference>
<evidence type="ECO:0000313" key="3">
    <source>
        <dbReference type="EMBL" id="ABU58653.1"/>
    </source>
</evidence>
<dbReference type="SUPFAM" id="SSF53850">
    <property type="entry name" value="Periplasmic binding protein-like II"/>
    <property type="match status" value="1"/>
</dbReference>
<dbReference type="PROSITE" id="PS50234">
    <property type="entry name" value="VWFA"/>
    <property type="match status" value="1"/>
</dbReference>
<dbReference type="CDD" id="cd00198">
    <property type="entry name" value="vWFA"/>
    <property type="match status" value="1"/>
</dbReference>
<dbReference type="Pfam" id="PF00092">
    <property type="entry name" value="VWA"/>
    <property type="match status" value="1"/>
</dbReference>
<dbReference type="PANTHER" id="PTHR10338">
    <property type="entry name" value="INTER-ALPHA-TRYPSIN INHIBITOR HEAVY CHAIN FAMILY MEMBER"/>
    <property type="match status" value="1"/>
</dbReference>
<feature type="domain" description="VWFA" evidence="2">
    <location>
        <begin position="373"/>
        <end position="543"/>
    </location>
</feature>
<dbReference type="Pfam" id="PF13416">
    <property type="entry name" value="SBP_bac_8"/>
    <property type="match status" value="1"/>
</dbReference>
<dbReference type="STRING" id="383372.Rcas_2575"/>
<feature type="chain" id="PRO_5002714099" evidence="1">
    <location>
        <begin position="24"/>
        <end position="547"/>
    </location>
</feature>
<dbReference type="AlphaFoldDB" id="A7NM91"/>
<dbReference type="InterPro" id="IPR050934">
    <property type="entry name" value="ITIH"/>
</dbReference>
<keyword evidence="1" id="KW-0732">Signal</keyword>
<keyword evidence="4" id="KW-1185">Reference proteome</keyword>
<organism evidence="3 4">
    <name type="scientific">Roseiflexus castenholzii (strain DSM 13941 / HLO8)</name>
    <dbReference type="NCBI Taxonomy" id="383372"/>
    <lineage>
        <taxon>Bacteria</taxon>
        <taxon>Bacillati</taxon>
        <taxon>Chloroflexota</taxon>
        <taxon>Chloroflexia</taxon>
        <taxon>Chloroflexales</taxon>
        <taxon>Roseiflexineae</taxon>
        <taxon>Roseiflexaceae</taxon>
        <taxon>Roseiflexus</taxon>
    </lineage>
</organism>
<gene>
    <name evidence="3" type="ordered locus">Rcas_2575</name>
</gene>
<sequence>MRHARRSCTPFVLLLIIGLIASACGDLNVGDGAPANAITITIAYSPEKEEWLKDRIAAFNRSRVQVDGRPVVVEGINKSSGAARTEIRNGQLTTTIWSPSASTWLEVLKYEGGNPNVAVSNQPLVLTPVVISMWRPMAEAMGWPDKPIGWSDMLALIEDPQGWGAYGHPEWGRFSWGHTDPEISTTALSTLLAEFYAATGKQRDLTVADIQKPESQEFIRKLGQGIKHYGYNTLVFSENMRKFGMGYISAFPMEEITLIDFNKNKNPPTPLVAIYPREGTFWHDNPFILMTSASDQERRAAEQFYDFLLSDESQRLAMSYGFRPANVNVPLSDPISLAYGVQPQGVQSVLPVPPAEVIVAAKNAWSLNRKRADILLVVDVSGSMEGDKLEAAKAGLGTFLSRILPEDRVGLVTFSTESRLVVPPAPLSDTRIRLDDAIAVMRAQGRTALYDALIDGKEALDSLPSTGDDRIRAIVLLSDGLDNSSRATLEQVRLAFEESGISIFPVAYGADADTDALQQIATFSRTILVQGDAGDIGQIFENLSRYF</sequence>
<dbReference type="KEGG" id="rca:Rcas_2575"/>
<dbReference type="Gene3D" id="3.40.50.410">
    <property type="entry name" value="von Willebrand factor, type A domain"/>
    <property type="match status" value="1"/>
</dbReference>
<dbReference type="SUPFAM" id="SSF53300">
    <property type="entry name" value="vWA-like"/>
    <property type="match status" value="1"/>
</dbReference>
<feature type="signal peptide" evidence="1">
    <location>
        <begin position="1"/>
        <end position="23"/>
    </location>
</feature>
<evidence type="ECO:0000256" key="1">
    <source>
        <dbReference type="SAM" id="SignalP"/>
    </source>
</evidence>
<protein>
    <submittedName>
        <fullName evidence="3">von Willebrand factor type A</fullName>
    </submittedName>
</protein>
<dbReference type="eggNOG" id="COG2304">
    <property type="taxonomic scope" value="Bacteria"/>
</dbReference>
<dbReference type="HOGENOM" id="CLU_018489_2_0_0"/>
<dbReference type="Proteomes" id="UP000000263">
    <property type="component" value="Chromosome"/>
</dbReference>
<dbReference type="eggNOG" id="COG1840">
    <property type="taxonomic scope" value="Bacteria"/>
</dbReference>
<dbReference type="RefSeq" id="WP_012121077.1">
    <property type="nucleotide sequence ID" value="NC_009767.1"/>
</dbReference>
<dbReference type="SMART" id="SM00327">
    <property type="entry name" value="VWA"/>
    <property type="match status" value="1"/>
</dbReference>
<dbReference type="Gene3D" id="3.40.190.10">
    <property type="entry name" value="Periplasmic binding protein-like II"/>
    <property type="match status" value="2"/>
</dbReference>
<dbReference type="OrthoDB" id="2056845at2"/>
<name>A7NM91_ROSCS</name>
<dbReference type="PROSITE" id="PS51257">
    <property type="entry name" value="PROKAR_LIPOPROTEIN"/>
    <property type="match status" value="1"/>
</dbReference>